<dbReference type="CDD" id="cd03255">
    <property type="entry name" value="ABC_MJ0796_LolCDE_FtsE"/>
    <property type="match status" value="1"/>
</dbReference>
<dbReference type="GO" id="GO:0005886">
    <property type="term" value="C:plasma membrane"/>
    <property type="evidence" value="ECO:0007669"/>
    <property type="project" value="TreeGrafter"/>
</dbReference>
<accession>A0A8J3MPU7</accession>
<dbReference type="AlphaFoldDB" id="A0A8J3MPU7"/>
<protein>
    <submittedName>
        <fullName evidence="5">Putative ABC transporter ATP-binding protein</fullName>
    </submittedName>
</protein>
<comment type="caution">
    <text evidence="5">The sequence shown here is derived from an EMBL/GenBank/DDBJ whole genome shotgun (WGS) entry which is preliminary data.</text>
</comment>
<dbReference type="InterPro" id="IPR015854">
    <property type="entry name" value="ABC_transpr_LolD-like"/>
</dbReference>
<dbReference type="GO" id="GO:0016887">
    <property type="term" value="F:ATP hydrolysis activity"/>
    <property type="evidence" value="ECO:0007669"/>
    <property type="project" value="InterPro"/>
</dbReference>
<dbReference type="PANTHER" id="PTHR24220">
    <property type="entry name" value="IMPORT ATP-BINDING PROTEIN"/>
    <property type="match status" value="1"/>
</dbReference>
<evidence type="ECO:0000313" key="5">
    <source>
        <dbReference type="EMBL" id="GHO43270.1"/>
    </source>
</evidence>
<gene>
    <name evidence="5" type="ORF">KSX_14330</name>
</gene>
<dbReference type="PROSITE" id="PS00211">
    <property type="entry name" value="ABC_TRANSPORTER_1"/>
    <property type="match status" value="1"/>
</dbReference>
<dbReference type="InterPro" id="IPR017871">
    <property type="entry name" value="ABC_transporter-like_CS"/>
</dbReference>
<dbReference type="InterPro" id="IPR003593">
    <property type="entry name" value="AAA+_ATPase"/>
</dbReference>
<dbReference type="Proteomes" id="UP000612362">
    <property type="component" value="Unassembled WGS sequence"/>
</dbReference>
<dbReference type="SMART" id="SM00382">
    <property type="entry name" value="AAA"/>
    <property type="match status" value="1"/>
</dbReference>
<sequence length="248" mass="26574">METSLKGVSGEQERSPDVAMDVQNIKKSLPLGRERIDILKGISFQIQRGEFVSIVGPSGSGKSTLLGIIAGLDTPTSGNVYIDNVDISRMNEGKLASVRNSKIGMVFQAYNLIPTLTAQENVEVPLYVGKHKGSPSARAKELLELVGLSHRLNHRPSQLSGGEQQRVAIARSLATDPAIVIADEPTGNLDARNGEKVLELIASLRDQTGKTFIIATHDQNVAAHADRIIRIVDGLVAEVDNAGGRVVQ</sequence>
<evidence type="ECO:0000256" key="1">
    <source>
        <dbReference type="ARBA" id="ARBA00022448"/>
    </source>
</evidence>
<dbReference type="RefSeq" id="WP_220192753.1">
    <property type="nucleotide sequence ID" value="NZ_BNJF01000001.1"/>
</dbReference>
<dbReference type="EMBL" id="BNJF01000001">
    <property type="protein sequence ID" value="GHO43270.1"/>
    <property type="molecule type" value="Genomic_DNA"/>
</dbReference>
<keyword evidence="2" id="KW-0547">Nucleotide-binding</keyword>
<dbReference type="InterPro" id="IPR027417">
    <property type="entry name" value="P-loop_NTPase"/>
</dbReference>
<evidence type="ECO:0000256" key="2">
    <source>
        <dbReference type="ARBA" id="ARBA00022741"/>
    </source>
</evidence>
<evidence type="ECO:0000256" key="3">
    <source>
        <dbReference type="ARBA" id="ARBA00022840"/>
    </source>
</evidence>
<dbReference type="PROSITE" id="PS50893">
    <property type="entry name" value="ABC_TRANSPORTER_2"/>
    <property type="match status" value="1"/>
</dbReference>
<dbReference type="Gene3D" id="3.40.50.300">
    <property type="entry name" value="P-loop containing nucleotide triphosphate hydrolases"/>
    <property type="match status" value="1"/>
</dbReference>
<dbReference type="SUPFAM" id="SSF52540">
    <property type="entry name" value="P-loop containing nucleoside triphosphate hydrolases"/>
    <property type="match status" value="1"/>
</dbReference>
<dbReference type="GO" id="GO:0098796">
    <property type="term" value="C:membrane protein complex"/>
    <property type="evidence" value="ECO:0007669"/>
    <property type="project" value="UniProtKB-ARBA"/>
</dbReference>
<dbReference type="InterPro" id="IPR017911">
    <property type="entry name" value="MacB-like_ATP-bd"/>
</dbReference>
<dbReference type="GO" id="GO:0022857">
    <property type="term" value="F:transmembrane transporter activity"/>
    <property type="evidence" value="ECO:0007669"/>
    <property type="project" value="TreeGrafter"/>
</dbReference>
<keyword evidence="1" id="KW-0813">Transport</keyword>
<dbReference type="PANTHER" id="PTHR24220:SF86">
    <property type="entry name" value="ABC TRANSPORTER ABCH.1"/>
    <property type="match status" value="1"/>
</dbReference>
<dbReference type="Pfam" id="PF00005">
    <property type="entry name" value="ABC_tran"/>
    <property type="match status" value="1"/>
</dbReference>
<feature type="domain" description="ABC transporter" evidence="4">
    <location>
        <begin position="20"/>
        <end position="246"/>
    </location>
</feature>
<evidence type="ECO:0000313" key="6">
    <source>
        <dbReference type="Proteomes" id="UP000612362"/>
    </source>
</evidence>
<dbReference type="GO" id="GO:0005524">
    <property type="term" value="F:ATP binding"/>
    <property type="evidence" value="ECO:0007669"/>
    <property type="project" value="UniProtKB-KW"/>
</dbReference>
<keyword evidence="3 5" id="KW-0067">ATP-binding</keyword>
<organism evidence="5 6">
    <name type="scientific">Ktedonospora formicarum</name>
    <dbReference type="NCBI Taxonomy" id="2778364"/>
    <lineage>
        <taxon>Bacteria</taxon>
        <taxon>Bacillati</taxon>
        <taxon>Chloroflexota</taxon>
        <taxon>Ktedonobacteria</taxon>
        <taxon>Ktedonobacterales</taxon>
        <taxon>Ktedonobacteraceae</taxon>
        <taxon>Ktedonospora</taxon>
    </lineage>
</organism>
<dbReference type="InterPro" id="IPR003439">
    <property type="entry name" value="ABC_transporter-like_ATP-bd"/>
</dbReference>
<evidence type="ECO:0000259" key="4">
    <source>
        <dbReference type="PROSITE" id="PS50893"/>
    </source>
</evidence>
<name>A0A8J3MPU7_9CHLR</name>
<dbReference type="FunFam" id="3.40.50.300:FF:000032">
    <property type="entry name" value="Export ABC transporter ATP-binding protein"/>
    <property type="match status" value="1"/>
</dbReference>
<proteinExistence type="predicted"/>
<keyword evidence="6" id="KW-1185">Reference proteome</keyword>
<reference evidence="5" key="1">
    <citation type="submission" date="2020-10" db="EMBL/GenBank/DDBJ databases">
        <title>Taxonomic study of unclassified bacteria belonging to the class Ktedonobacteria.</title>
        <authorList>
            <person name="Yabe S."/>
            <person name="Wang C.M."/>
            <person name="Zheng Y."/>
            <person name="Sakai Y."/>
            <person name="Cavaletti L."/>
            <person name="Monciardini P."/>
            <person name="Donadio S."/>
        </authorList>
    </citation>
    <scope>NUCLEOTIDE SEQUENCE</scope>
    <source>
        <strain evidence="5">SOSP1-1</strain>
    </source>
</reference>